<dbReference type="OrthoDB" id="4874416at2759"/>
<keyword evidence="2" id="KW-1185">Reference proteome</keyword>
<evidence type="ECO:0000313" key="2">
    <source>
        <dbReference type="Proteomes" id="UP000250266"/>
    </source>
</evidence>
<gene>
    <name evidence="1" type="ORF">K432DRAFT_260337</name>
</gene>
<dbReference type="Proteomes" id="UP000250266">
    <property type="component" value="Unassembled WGS sequence"/>
</dbReference>
<evidence type="ECO:0000313" key="1">
    <source>
        <dbReference type="EMBL" id="OCK77768.1"/>
    </source>
</evidence>
<dbReference type="AlphaFoldDB" id="A0A8E2E5N7"/>
<proteinExistence type="predicted"/>
<dbReference type="EMBL" id="KV745101">
    <property type="protein sequence ID" value="OCK77768.1"/>
    <property type="molecule type" value="Genomic_DNA"/>
</dbReference>
<organism evidence="1 2">
    <name type="scientific">Lepidopterella palustris CBS 459.81</name>
    <dbReference type="NCBI Taxonomy" id="1314670"/>
    <lineage>
        <taxon>Eukaryota</taxon>
        <taxon>Fungi</taxon>
        <taxon>Dikarya</taxon>
        <taxon>Ascomycota</taxon>
        <taxon>Pezizomycotina</taxon>
        <taxon>Dothideomycetes</taxon>
        <taxon>Pleosporomycetidae</taxon>
        <taxon>Mytilinidiales</taxon>
        <taxon>Argynnaceae</taxon>
        <taxon>Lepidopterella</taxon>
    </lineage>
</organism>
<feature type="non-terminal residue" evidence="1">
    <location>
        <position position="91"/>
    </location>
</feature>
<reference evidence="1 2" key="1">
    <citation type="journal article" date="2016" name="Nat. Commun.">
        <title>Ectomycorrhizal ecology is imprinted in the genome of the dominant symbiotic fungus Cenococcum geophilum.</title>
        <authorList>
            <consortium name="DOE Joint Genome Institute"/>
            <person name="Peter M."/>
            <person name="Kohler A."/>
            <person name="Ohm R.A."/>
            <person name="Kuo A."/>
            <person name="Krutzmann J."/>
            <person name="Morin E."/>
            <person name="Arend M."/>
            <person name="Barry K.W."/>
            <person name="Binder M."/>
            <person name="Choi C."/>
            <person name="Clum A."/>
            <person name="Copeland A."/>
            <person name="Grisel N."/>
            <person name="Haridas S."/>
            <person name="Kipfer T."/>
            <person name="LaButti K."/>
            <person name="Lindquist E."/>
            <person name="Lipzen A."/>
            <person name="Maire R."/>
            <person name="Meier B."/>
            <person name="Mihaltcheva S."/>
            <person name="Molinier V."/>
            <person name="Murat C."/>
            <person name="Poggeler S."/>
            <person name="Quandt C.A."/>
            <person name="Sperisen C."/>
            <person name="Tritt A."/>
            <person name="Tisserant E."/>
            <person name="Crous P.W."/>
            <person name="Henrissat B."/>
            <person name="Nehls U."/>
            <person name="Egli S."/>
            <person name="Spatafora J.W."/>
            <person name="Grigoriev I.V."/>
            <person name="Martin F.M."/>
        </authorList>
    </citation>
    <scope>NUCLEOTIDE SEQUENCE [LARGE SCALE GENOMIC DNA]</scope>
    <source>
        <strain evidence="1 2">CBS 459.81</strain>
    </source>
</reference>
<name>A0A8E2E5N7_9PEZI</name>
<sequence length="91" mass="9912">LATSATQVLATINAGTTSQYHVAWIYGDDPCGWEWVANIGDSLCANPFDPGNGYTYQFKFCGTDEFALYNGDGSFNSACEYVDTTYNCSPH</sequence>
<feature type="non-terminal residue" evidence="1">
    <location>
        <position position="1"/>
    </location>
</feature>
<protein>
    <submittedName>
        <fullName evidence="1">Uncharacterized protein</fullName>
    </submittedName>
</protein>
<accession>A0A8E2E5N7</accession>